<sequence length="527" mass="58137">MQSTSRERANAAVRSGWSVLRECVRVETRSLALFRILVALLILADLGLRSRNFSQFYTEDGLVPQSLATGMEHVNGVSVYFLSTEPAVTAALFAVQALVAVALLVGYRTRIATVVSVVFVVSLDLRNPLVVSYADVLFAWLLFWAIFLPLGERWSVDAVHRDRPPRASVATLGSAAILGQMVTMYVVNGYHKTTSELWQTGEAAVLVLGLDDMTFLLADLVRSVPTVLQVGGLTWFVMLLGAWLLILLRGRARTAFVGLFLAGHLAFAVTVRIGAFAFVAIAGLLLFLQSSFWTDLEAVARWGGVPVAALESRLAGLERVAEVIPRPKRWLGIGSWLVTNPYKILLAVGVVTLATLTILSALSAGGIVETDAGPVETTTDGADAFVTHQTQWRIFAPQPRTTDRYYVFPAETESGEVIDVYNDRELSFERPEGSLEKQYDTYRERFYMNSVSADEPPGTADRLAERLCTEWNEANDDDLVTVNMYRVDESVTLETIDAPADRDRESTYFHWYSCDDSEPTTVASPPF</sequence>
<feature type="transmembrane region" description="Helical" evidence="5">
    <location>
        <begin position="87"/>
        <end position="107"/>
    </location>
</feature>
<organism evidence="7 8">
    <name type="scientific">Salinadaptatus halalkaliphilus</name>
    <dbReference type="NCBI Taxonomy" id="2419781"/>
    <lineage>
        <taxon>Archaea</taxon>
        <taxon>Methanobacteriati</taxon>
        <taxon>Methanobacteriota</taxon>
        <taxon>Stenosarchaea group</taxon>
        <taxon>Halobacteria</taxon>
        <taxon>Halobacteriales</taxon>
        <taxon>Natrialbaceae</taxon>
        <taxon>Salinadaptatus</taxon>
    </lineage>
</organism>
<dbReference type="InterPro" id="IPR053934">
    <property type="entry name" value="HTTM_dom"/>
</dbReference>
<feature type="transmembrane region" description="Helical" evidence="5">
    <location>
        <begin position="344"/>
        <end position="362"/>
    </location>
</feature>
<dbReference type="InterPro" id="IPR052964">
    <property type="entry name" value="Sporulation_signal_mat"/>
</dbReference>
<keyword evidence="2 5" id="KW-0812">Transmembrane</keyword>
<evidence type="ECO:0000256" key="3">
    <source>
        <dbReference type="ARBA" id="ARBA00022989"/>
    </source>
</evidence>
<comment type="subcellular location">
    <subcellularLocation>
        <location evidence="1">Endomembrane system</location>
        <topology evidence="1">Multi-pass membrane protein</topology>
    </subcellularLocation>
</comment>
<dbReference type="EMBL" id="RBZW01000019">
    <property type="protein sequence ID" value="THE65547.1"/>
    <property type="molecule type" value="Genomic_DNA"/>
</dbReference>
<dbReference type="Pfam" id="PF05090">
    <property type="entry name" value="HTTM"/>
    <property type="match status" value="1"/>
</dbReference>
<feature type="domain" description="HTTM-like" evidence="6">
    <location>
        <begin position="26"/>
        <end position="292"/>
    </location>
</feature>
<evidence type="ECO:0000256" key="2">
    <source>
        <dbReference type="ARBA" id="ARBA00022692"/>
    </source>
</evidence>
<dbReference type="AlphaFoldDB" id="A0A4V3VLH2"/>
<feature type="transmembrane region" description="Helical" evidence="5">
    <location>
        <begin position="227"/>
        <end position="248"/>
    </location>
</feature>
<dbReference type="GO" id="GO:0012505">
    <property type="term" value="C:endomembrane system"/>
    <property type="evidence" value="ECO:0007669"/>
    <property type="project" value="UniProtKB-SubCell"/>
</dbReference>
<keyword evidence="8" id="KW-1185">Reference proteome</keyword>
<dbReference type="PANTHER" id="PTHR39535">
    <property type="entry name" value="SPORULATION-DELAYING PROTEIN SDPB"/>
    <property type="match status" value="1"/>
</dbReference>
<dbReference type="RefSeq" id="WP_141463979.1">
    <property type="nucleotide sequence ID" value="NZ_RBZW01000019.1"/>
</dbReference>
<dbReference type="PANTHER" id="PTHR39535:SF2">
    <property type="entry name" value="HTTM DOMAIN-CONTAINING PROTEIN"/>
    <property type="match status" value="1"/>
</dbReference>
<feature type="transmembrane region" description="Helical" evidence="5">
    <location>
        <begin position="31"/>
        <end position="48"/>
    </location>
</feature>
<dbReference type="InterPro" id="IPR011020">
    <property type="entry name" value="HTTM-like"/>
</dbReference>
<keyword evidence="3 5" id="KW-1133">Transmembrane helix</keyword>
<evidence type="ECO:0000259" key="6">
    <source>
        <dbReference type="SMART" id="SM00752"/>
    </source>
</evidence>
<gene>
    <name evidence="7" type="ORF">D8Y22_06950</name>
</gene>
<protein>
    <submittedName>
        <fullName evidence="7">HTTM domain-containing protein</fullName>
    </submittedName>
</protein>
<comment type="caution">
    <text evidence="7">The sequence shown here is derived from an EMBL/GenBank/DDBJ whole genome shotgun (WGS) entry which is preliminary data.</text>
</comment>
<keyword evidence="4 5" id="KW-0472">Membrane</keyword>
<feature type="transmembrane region" description="Helical" evidence="5">
    <location>
        <begin position="255"/>
        <end position="288"/>
    </location>
</feature>
<evidence type="ECO:0000256" key="1">
    <source>
        <dbReference type="ARBA" id="ARBA00004127"/>
    </source>
</evidence>
<evidence type="ECO:0000256" key="5">
    <source>
        <dbReference type="SAM" id="Phobius"/>
    </source>
</evidence>
<evidence type="ECO:0000256" key="4">
    <source>
        <dbReference type="ARBA" id="ARBA00023136"/>
    </source>
</evidence>
<dbReference type="OrthoDB" id="327281at2157"/>
<dbReference type="SMART" id="SM00752">
    <property type="entry name" value="HTTM"/>
    <property type="match status" value="1"/>
</dbReference>
<reference evidence="7 8" key="1">
    <citation type="submission" date="2018-10" db="EMBL/GenBank/DDBJ databases">
        <title>Natronolimnobius sp. XQ-INN 246 isolated from Inner Mongolia Autonomous Region of China.</title>
        <authorList>
            <person name="Xue Q."/>
        </authorList>
    </citation>
    <scope>NUCLEOTIDE SEQUENCE [LARGE SCALE GENOMIC DNA]</scope>
    <source>
        <strain evidence="7 8">XQ-INN 246</strain>
    </source>
</reference>
<feature type="transmembrane region" description="Helical" evidence="5">
    <location>
        <begin position="128"/>
        <end position="147"/>
    </location>
</feature>
<dbReference type="Proteomes" id="UP000318864">
    <property type="component" value="Unassembled WGS sequence"/>
</dbReference>
<name>A0A4V3VLH2_9EURY</name>
<evidence type="ECO:0000313" key="8">
    <source>
        <dbReference type="Proteomes" id="UP000318864"/>
    </source>
</evidence>
<accession>A0A4V3VLH2</accession>
<proteinExistence type="predicted"/>
<evidence type="ECO:0000313" key="7">
    <source>
        <dbReference type="EMBL" id="THE65547.1"/>
    </source>
</evidence>